<keyword evidence="3" id="KW-1185">Reference proteome</keyword>
<sequence length="127" mass="13743">MEHMTPYLSTKEAAKAIEFYGRAFGATTKHEPVVMPDGRVGHAELAIGTATFMLADEFPEIDYVSPVSQGGGSVQLMLTVDDPDAVFERAVQAGAHPVEPVTLKDYGARMGRLTDPFGHSWQITSAF</sequence>
<dbReference type="PANTHER" id="PTHR34109:SF1">
    <property type="entry name" value="VOC DOMAIN-CONTAINING PROTEIN"/>
    <property type="match status" value="1"/>
</dbReference>
<dbReference type="PROSITE" id="PS51819">
    <property type="entry name" value="VOC"/>
    <property type="match status" value="1"/>
</dbReference>
<proteinExistence type="predicted"/>
<dbReference type="InterPro" id="IPR037523">
    <property type="entry name" value="VOC_core"/>
</dbReference>
<dbReference type="Proteomes" id="UP001589693">
    <property type="component" value="Unassembled WGS sequence"/>
</dbReference>
<dbReference type="CDD" id="cd07246">
    <property type="entry name" value="VOC_like"/>
    <property type="match status" value="1"/>
</dbReference>
<name>A0ABV5ZW40_9PSEU</name>
<dbReference type="PANTHER" id="PTHR34109">
    <property type="entry name" value="BNAUNNG04460D PROTEIN-RELATED"/>
    <property type="match status" value="1"/>
</dbReference>
<evidence type="ECO:0000259" key="1">
    <source>
        <dbReference type="PROSITE" id="PS51819"/>
    </source>
</evidence>
<dbReference type="EMBL" id="JBHLZU010000011">
    <property type="protein sequence ID" value="MFB9905125.1"/>
    <property type="molecule type" value="Genomic_DNA"/>
</dbReference>
<dbReference type="Gene3D" id="3.30.720.120">
    <property type="match status" value="1"/>
</dbReference>
<dbReference type="RefSeq" id="WP_377852408.1">
    <property type="nucleotide sequence ID" value="NZ_JBHLZU010000011.1"/>
</dbReference>
<organism evidence="2 3">
    <name type="scientific">Allokutzneria oryzae</name>
    <dbReference type="NCBI Taxonomy" id="1378989"/>
    <lineage>
        <taxon>Bacteria</taxon>
        <taxon>Bacillati</taxon>
        <taxon>Actinomycetota</taxon>
        <taxon>Actinomycetes</taxon>
        <taxon>Pseudonocardiales</taxon>
        <taxon>Pseudonocardiaceae</taxon>
        <taxon>Allokutzneria</taxon>
    </lineage>
</organism>
<evidence type="ECO:0000313" key="2">
    <source>
        <dbReference type="EMBL" id="MFB9905125.1"/>
    </source>
</evidence>
<dbReference type="InterPro" id="IPR004360">
    <property type="entry name" value="Glyas_Fos-R_dOase_dom"/>
</dbReference>
<dbReference type="InterPro" id="IPR029068">
    <property type="entry name" value="Glyas_Bleomycin-R_OHBP_Dase"/>
</dbReference>
<comment type="caution">
    <text evidence="2">The sequence shown here is derived from an EMBL/GenBank/DDBJ whole genome shotgun (WGS) entry which is preliminary data.</text>
</comment>
<protein>
    <submittedName>
        <fullName evidence="2">VOC family protein</fullName>
    </submittedName>
</protein>
<evidence type="ECO:0000313" key="3">
    <source>
        <dbReference type="Proteomes" id="UP001589693"/>
    </source>
</evidence>
<dbReference type="SUPFAM" id="SSF54593">
    <property type="entry name" value="Glyoxalase/Bleomycin resistance protein/Dihydroxybiphenyl dioxygenase"/>
    <property type="match status" value="1"/>
</dbReference>
<accession>A0ABV5ZW40</accession>
<reference evidence="2 3" key="1">
    <citation type="submission" date="2024-09" db="EMBL/GenBank/DDBJ databases">
        <authorList>
            <person name="Sun Q."/>
            <person name="Mori K."/>
        </authorList>
    </citation>
    <scope>NUCLEOTIDE SEQUENCE [LARGE SCALE GENOMIC DNA]</scope>
    <source>
        <strain evidence="2 3">TBRC 7907</strain>
    </source>
</reference>
<gene>
    <name evidence="2" type="ORF">ACFFQA_14395</name>
</gene>
<dbReference type="Gene3D" id="3.30.720.110">
    <property type="match status" value="1"/>
</dbReference>
<dbReference type="Pfam" id="PF00903">
    <property type="entry name" value="Glyoxalase"/>
    <property type="match status" value="1"/>
</dbReference>
<feature type="domain" description="VOC" evidence="1">
    <location>
        <begin position="1"/>
        <end position="126"/>
    </location>
</feature>